<name>A0A455SV20_9CHLR</name>
<feature type="region of interest" description="Disordered" evidence="1">
    <location>
        <begin position="210"/>
        <end position="236"/>
    </location>
</feature>
<evidence type="ECO:0000313" key="3">
    <source>
        <dbReference type="EMBL" id="BBH92273.1"/>
    </source>
</evidence>
<dbReference type="Pfam" id="PF09250">
    <property type="entry name" value="Prim-Pol"/>
    <property type="match status" value="1"/>
</dbReference>
<dbReference type="InterPro" id="IPR015330">
    <property type="entry name" value="DNA_primase/pol_bifunc_N"/>
</dbReference>
<protein>
    <recommendedName>
        <fullName evidence="2">DNA primase/polymerase bifunctional N-terminal domain-containing protein</fullName>
    </recommendedName>
</protein>
<reference evidence="3" key="1">
    <citation type="submission" date="2018-12" db="EMBL/GenBank/DDBJ databases">
        <title>Novel natural products biosynthetic potential of the class Ktedonobacteria.</title>
        <authorList>
            <person name="Zheng Y."/>
            <person name="Saitou A."/>
            <person name="Wang C.M."/>
            <person name="Toyoda A."/>
            <person name="Minakuchi Y."/>
            <person name="Sekiguchi Y."/>
            <person name="Ueda K."/>
            <person name="Takano H."/>
            <person name="Sakai Y."/>
            <person name="Yokota A."/>
            <person name="Yabe S."/>
        </authorList>
    </citation>
    <scope>NUCLEOTIDE SEQUENCE</scope>
    <source>
        <strain evidence="3">A3-2</strain>
    </source>
</reference>
<dbReference type="Gene3D" id="3.30.720.160">
    <property type="entry name" value="Bifunctional DNA primase/polymerase, N-terminal"/>
    <property type="match status" value="1"/>
</dbReference>
<dbReference type="SUPFAM" id="SSF56747">
    <property type="entry name" value="Prim-pol domain"/>
    <property type="match status" value="1"/>
</dbReference>
<dbReference type="AlphaFoldDB" id="A0A455SV20"/>
<dbReference type="CDD" id="cd04859">
    <property type="entry name" value="Prim_Pol"/>
    <property type="match status" value="1"/>
</dbReference>
<evidence type="ECO:0000259" key="2">
    <source>
        <dbReference type="SMART" id="SM00943"/>
    </source>
</evidence>
<evidence type="ECO:0000256" key="1">
    <source>
        <dbReference type="SAM" id="MobiDB-lite"/>
    </source>
</evidence>
<gene>
    <name evidence="3" type="ORF">KTA_04720</name>
</gene>
<feature type="domain" description="DNA primase/polymerase bifunctional N-terminal" evidence="2">
    <location>
        <begin position="19"/>
        <end position="192"/>
    </location>
</feature>
<dbReference type="EMBL" id="AP019377">
    <property type="protein sequence ID" value="BBH92273.1"/>
    <property type="molecule type" value="Genomic_DNA"/>
</dbReference>
<proteinExistence type="predicted"/>
<organism evidence="3">
    <name type="scientific">Thermogemmatispora argillosa</name>
    <dbReference type="NCBI Taxonomy" id="2045280"/>
    <lineage>
        <taxon>Bacteria</taxon>
        <taxon>Bacillati</taxon>
        <taxon>Chloroflexota</taxon>
        <taxon>Ktedonobacteria</taxon>
        <taxon>Thermogemmatisporales</taxon>
        <taxon>Thermogemmatisporaceae</taxon>
        <taxon>Thermogemmatispora</taxon>
    </lineage>
</organism>
<dbReference type="SMART" id="SM00943">
    <property type="entry name" value="Prim-Pol"/>
    <property type="match status" value="1"/>
</dbReference>
<accession>A0A455SV20</accession>
<sequence length="344" mass="37465">MPYSSFSRSADASPVLQTALAALEAGISVVPIRSDGSKRPALTSWKPFQQRLPTRREVSTWFARRDVGIALVTGQVSGCLLAVDFDEEGCFLTWMARLRQDSQLARLYEEVASGYEERTPKGGRHLLLRCPAIGRSRVLARSRQGGILVETREEGAIIIVAPSAGTVHPTGRPYVLLRGGVQSVRTISPAQLEEICSSLRLLDEQGAPKLIQSSSQPTAGPRRPLQLSATRPGDLLNRDPQVTWESILLPKGWELVRTDGAGCCYWRHPGKRGPHYSATTNHAGDDKLHVFSTSAPLPPGSYTKFAAYALLYHGDFHAAAQALKQRYSSGRPGEGEAFARPASL</sequence>